<name>A0ABX0GR38_9ACTN</name>
<keyword evidence="1" id="KW-1133">Transmembrane helix</keyword>
<evidence type="ECO:0000313" key="2">
    <source>
        <dbReference type="EMBL" id="NHC12925.1"/>
    </source>
</evidence>
<dbReference type="RefSeq" id="WP_166279065.1">
    <property type="nucleotide sequence ID" value="NZ_JAANNP010000001.1"/>
</dbReference>
<keyword evidence="3" id="KW-1185">Reference proteome</keyword>
<proteinExistence type="predicted"/>
<keyword evidence="1" id="KW-0812">Transmembrane</keyword>
<comment type="caution">
    <text evidence="2">The sequence shown here is derived from an EMBL/GenBank/DDBJ whole genome shotgun (WGS) entry which is preliminary data.</text>
</comment>
<organism evidence="2 3">
    <name type="scientific">Motilibacter deserti</name>
    <dbReference type="NCBI Taxonomy" id="2714956"/>
    <lineage>
        <taxon>Bacteria</taxon>
        <taxon>Bacillati</taxon>
        <taxon>Actinomycetota</taxon>
        <taxon>Actinomycetes</taxon>
        <taxon>Motilibacterales</taxon>
        <taxon>Motilibacteraceae</taxon>
        <taxon>Motilibacter</taxon>
    </lineage>
</organism>
<dbReference type="Proteomes" id="UP000800981">
    <property type="component" value="Unassembled WGS sequence"/>
</dbReference>
<reference evidence="2 3" key="1">
    <citation type="submission" date="2020-03" db="EMBL/GenBank/DDBJ databases">
        <title>Two novel Motilibacter sp.</title>
        <authorList>
            <person name="Liu S."/>
        </authorList>
    </citation>
    <scope>NUCLEOTIDE SEQUENCE [LARGE SCALE GENOMIC DNA]</scope>
    <source>
        <strain evidence="2 3">E257</strain>
    </source>
</reference>
<protein>
    <recommendedName>
        <fullName evidence="4">Flp pilus assembly pilin Flp</fullName>
    </recommendedName>
</protein>
<feature type="transmembrane region" description="Helical" evidence="1">
    <location>
        <begin position="21"/>
        <end position="40"/>
    </location>
</feature>
<dbReference type="EMBL" id="JAANNP010000001">
    <property type="protein sequence ID" value="NHC12925.1"/>
    <property type="molecule type" value="Genomic_DNA"/>
</dbReference>
<evidence type="ECO:0008006" key="4">
    <source>
        <dbReference type="Google" id="ProtNLM"/>
    </source>
</evidence>
<keyword evidence="1" id="KW-0472">Membrane</keyword>
<gene>
    <name evidence="2" type="ORF">G9H71_03935</name>
</gene>
<evidence type="ECO:0000313" key="3">
    <source>
        <dbReference type="Proteomes" id="UP000800981"/>
    </source>
</evidence>
<accession>A0ABX0GR38</accession>
<sequence length="62" mass="6537">MRASDAMTGRLGRRDRGDVPAWVLITVMTAGLVVIIWGVASEQLQQMFNSAMDSVTGPGAGS</sequence>
<evidence type="ECO:0000256" key="1">
    <source>
        <dbReference type="SAM" id="Phobius"/>
    </source>
</evidence>